<dbReference type="AlphaFoldDB" id="A0A1I3JTL7"/>
<protein>
    <submittedName>
        <fullName evidence="2">Uncharacterized protein</fullName>
    </submittedName>
</protein>
<dbReference type="EMBL" id="FOQD01000011">
    <property type="protein sequence ID" value="SFI63553.1"/>
    <property type="molecule type" value="Genomic_DNA"/>
</dbReference>
<sequence length="401" mass="43737">MDDAEAFELIDAHLDRQPLTDEQSDALTAWIKADKKRADEAFSRIFLHSYLRVRLQSGLLPAETVASKLIDPSLEHSNDTGLAATSHSTGKRGGFALWKVTGFIAGMLFIAGLGAAGWWSVLGVPHLSAPANELYAYEGFDYPPTSLPEPDGKGNFKWPTTGGLQGLNGGQGWAEPWEETNSKVAVIVDYHQRDDRWGQNDMRKFGPLGYSDSQGHVLDSTGNQMRTATSPRSISTRKLGEHAFPDEMKDELGLGRDGSVLWISFLAQSSLSTAEENRYSYVLIGSKEIAGLRIGKLGASPMGNWTAVGLQTGAEVNLRSSMVPSGEMVLLVTRIIFRPGAEEAAIWINPTLGAEPSLTTATMRLPVPDFRFDKISINANHSTDFDELRFGGTFQAVTPHR</sequence>
<keyword evidence="1" id="KW-0472">Membrane</keyword>
<name>A0A1I3JTL7_9PLAN</name>
<dbReference type="STRING" id="1576369.SAMN05421753_1118"/>
<organism evidence="2 3">
    <name type="scientific">Planctomicrobium piriforme</name>
    <dbReference type="NCBI Taxonomy" id="1576369"/>
    <lineage>
        <taxon>Bacteria</taxon>
        <taxon>Pseudomonadati</taxon>
        <taxon>Planctomycetota</taxon>
        <taxon>Planctomycetia</taxon>
        <taxon>Planctomycetales</taxon>
        <taxon>Planctomycetaceae</taxon>
        <taxon>Planctomicrobium</taxon>
    </lineage>
</organism>
<gene>
    <name evidence="2" type="ORF">SAMN05421753_1118</name>
</gene>
<keyword evidence="1" id="KW-1133">Transmembrane helix</keyword>
<feature type="transmembrane region" description="Helical" evidence="1">
    <location>
        <begin position="96"/>
        <end position="119"/>
    </location>
</feature>
<dbReference type="OrthoDB" id="233178at2"/>
<proteinExistence type="predicted"/>
<evidence type="ECO:0000313" key="2">
    <source>
        <dbReference type="EMBL" id="SFI63553.1"/>
    </source>
</evidence>
<keyword evidence="3" id="KW-1185">Reference proteome</keyword>
<dbReference type="Proteomes" id="UP000199518">
    <property type="component" value="Unassembled WGS sequence"/>
</dbReference>
<keyword evidence="1" id="KW-0812">Transmembrane</keyword>
<dbReference type="RefSeq" id="WP_092051424.1">
    <property type="nucleotide sequence ID" value="NZ_FOQD01000011.1"/>
</dbReference>
<evidence type="ECO:0000256" key="1">
    <source>
        <dbReference type="SAM" id="Phobius"/>
    </source>
</evidence>
<accession>A0A1I3JTL7</accession>
<reference evidence="3" key="1">
    <citation type="submission" date="2016-10" db="EMBL/GenBank/DDBJ databases">
        <authorList>
            <person name="Varghese N."/>
            <person name="Submissions S."/>
        </authorList>
    </citation>
    <scope>NUCLEOTIDE SEQUENCE [LARGE SCALE GENOMIC DNA]</scope>
    <source>
        <strain evidence="3">DSM 26348</strain>
    </source>
</reference>
<evidence type="ECO:0000313" key="3">
    <source>
        <dbReference type="Proteomes" id="UP000199518"/>
    </source>
</evidence>